<reference evidence="4 5" key="2">
    <citation type="submission" date="2014-03" db="EMBL/GenBank/DDBJ databases">
        <title>The Genome Sequence of Anncaliia algerae insect isolate PRA339.</title>
        <authorList>
            <consortium name="The Broad Institute Genome Sequencing Platform"/>
            <consortium name="The Broad Institute Genome Sequencing Center for Infectious Disease"/>
            <person name="Cuomo C."/>
            <person name="Becnel J."/>
            <person name="Sanscrainte N."/>
            <person name="Walker B."/>
            <person name="Young S.K."/>
            <person name="Zeng Q."/>
            <person name="Gargeya S."/>
            <person name="Fitzgerald M."/>
            <person name="Haas B."/>
            <person name="Abouelleil A."/>
            <person name="Alvarado L."/>
            <person name="Arachchi H.M."/>
            <person name="Berlin A.M."/>
            <person name="Chapman S.B."/>
            <person name="Dewar J."/>
            <person name="Goldberg J."/>
            <person name="Griggs A."/>
            <person name="Gujja S."/>
            <person name="Hansen M."/>
            <person name="Howarth C."/>
            <person name="Imamovic A."/>
            <person name="Larimer J."/>
            <person name="McCowan C."/>
            <person name="Murphy C."/>
            <person name="Neiman D."/>
            <person name="Pearson M."/>
            <person name="Priest M."/>
            <person name="Roberts A."/>
            <person name="Saif S."/>
            <person name="Shea T."/>
            <person name="Sisk P."/>
            <person name="Sykes S."/>
            <person name="Wortman J."/>
            <person name="Nusbaum C."/>
            <person name="Birren B."/>
        </authorList>
    </citation>
    <scope>NUCLEOTIDE SEQUENCE [LARGE SCALE GENOMIC DNA]</scope>
    <source>
        <strain evidence="4 5">PRA339</strain>
    </source>
</reference>
<keyword evidence="5" id="KW-1185">Reference proteome</keyword>
<dbReference type="VEuPathDB" id="MicrosporidiaDB:H312_01444"/>
<dbReference type="GO" id="GO:0004527">
    <property type="term" value="F:exonuclease activity"/>
    <property type="evidence" value="ECO:0007669"/>
    <property type="project" value="InterPro"/>
</dbReference>
<dbReference type="InterPro" id="IPR047021">
    <property type="entry name" value="REXO1/3/4-like"/>
</dbReference>
<gene>
    <name evidence="4" type="ORF">H312_01444</name>
</gene>
<sequence>MSIETKFKKLKSLSFENTQAVLLWCFNLKASHKRKSPSFFTIKNSEKLKSVNVIFNKNISENTKKKLGGKFITINEYLSLEEFSKYLTCEINYENLTLTSICEADIKKFMLKETRLAYCDYQLTIPSEISLYERTIVDYLTPEKNSGYFLISMDCEMLITEKGKEIGRISLLDHNSNILLDEYVQPLGKVVDYMTKYSGLTKEKVEGGINFDELQEKVLSFVGKNTYILGHALENDLQYLKIKHSLLIDTSHIFKTHENKRLRLKHLLLKKLEKEVQNGEHSSVEDSKSCLDLLKYKIAEYKTLKDSFIAKKYLQLEHPIRFYDDTNFSSYKETILLEEKSLNFFNISDDNFTEIFNNFDNSMVNFIFFEEEDIIRMVCWNV</sequence>
<dbReference type="EMBL" id="KK365149">
    <property type="protein sequence ID" value="KCZ81152.1"/>
    <property type="molecule type" value="Genomic_DNA"/>
</dbReference>
<dbReference type="Pfam" id="PF00929">
    <property type="entry name" value="RNase_T"/>
    <property type="match status" value="1"/>
</dbReference>
<feature type="domain" description="Exonuclease" evidence="3">
    <location>
        <begin position="149"/>
        <end position="303"/>
    </location>
</feature>
<evidence type="ECO:0000313" key="5">
    <source>
        <dbReference type="Proteomes" id="UP000030655"/>
    </source>
</evidence>
<dbReference type="AlphaFoldDB" id="A0A059F232"/>
<evidence type="ECO:0000256" key="2">
    <source>
        <dbReference type="ARBA" id="ARBA00022801"/>
    </source>
</evidence>
<evidence type="ECO:0000259" key="3">
    <source>
        <dbReference type="SMART" id="SM00479"/>
    </source>
</evidence>
<reference evidence="5" key="1">
    <citation type="submission" date="2013-02" db="EMBL/GenBank/DDBJ databases">
        <authorList>
            <consortium name="The Broad Institute Genome Sequencing Platform"/>
            <person name="Cuomo C."/>
            <person name="Becnel J."/>
            <person name="Sanscrainte N."/>
            <person name="Walker B."/>
            <person name="Young S.K."/>
            <person name="Zeng Q."/>
            <person name="Gargeya S."/>
            <person name="Fitzgerald M."/>
            <person name="Haas B."/>
            <person name="Abouelleil A."/>
            <person name="Alvarado L."/>
            <person name="Arachchi H.M."/>
            <person name="Berlin A.M."/>
            <person name="Chapman S.B."/>
            <person name="Dewar J."/>
            <person name="Goldberg J."/>
            <person name="Griggs A."/>
            <person name="Gujja S."/>
            <person name="Hansen M."/>
            <person name="Howarth C."/>
            <person name="Imamovic A."/>
            <person name="Larimer J."/>
            <person name="McCowan C."/>
            <person name="Murphy C."/>
            <person name="Neiman D."/>
            <person name="Pearson M."/>
            <person name="Priest M."/>
            <person name="Roberts A."/>
            <person name="Saif S."/>
            <person name="Shea T."/>
            <person name="Sisk P."/>
            <person name="Sykes S."/>
            <person name="Wortman J."/>
            <person name="Nusbaum C."/>
            <person name="Birren B."/>
        </authorList>
    </citation>
    <scope>NUCLEOTIDE SEQUENCE [LARGE SCALE GENOMIC DNA]</scope>
    <source>
        <strain evidence="5">PRA339</strain>
    </source>
</reference>
<keyword evidence="1" id="KW-0540">Nuclease</keyword>
<organism evidence="4 5">
    <name type="scientific">Anncaliia algerae PRA339</name>
    <dbReference type="NCBI Taxonomy" id="1288291"/>
    <lineage>
        <taxon>Eukaryota</taxon>
        <taxon>Fungi</taxon>
        <taxon>Fungi incertae sedis</taxon>
        <taxon>Microsporidia</taxon>
        <taxon>Tubulinosematoidea</taxon>
        <taxon>Tubulinosematidae</taxon>
        <taxon>Anncaliia</taxon>
    </lineage>
</organism>
<dbReference type="OrthoDB" id="8191639at2759"/>
<accession>A0A059F232</accession>
<name>A0A059F232_9MICR</name>
<dbReference type="STRING" id="1288291.A0A059F232"/>
<dbReference type="GO" id="GO:0003676">
    <property type="term" value="F:nucleic acid binding"/>
    <property type="evidence" value="ECO:0007669"/>
    <property type="project" value="InterPro"/>
</dbReference>
<protein>
    <recommendedName>
        <fullName evidence="3">Exonuclease domain-containing protein</fullName>
    </recommendedName>
</protein>
<dbReference type="InterPro" id="IPR013520">
    <property type="entry name" value="Ribonucl_H"/>
</dbReference>
<dbReference type="GO" id="GO:0005634">
    <property type="term" value="C:nucleus"/>
    <property type="evidence" value="ECO:0007669"/>
    <property type="project" value="TreeGrafter"/>
</dbReference>
<dbReference type="InterPro" id="IPR012337">
    <property type="entry name" value="RNaseH-like_sf"/>
</dbReference>
<dbReference type="SMART" id="SM00479">
    <property type="entry name" value="EXOIII"/>
    <property type="match status" value="1"/>
</dbReference>
<proteinExistence type="predicted"/>
<evidence type="ECO:0000313" key="4">
    <source>
        <dbReference type="EMBL" id="KCZ81152.1"/>
    </source>
</evidence>
<keyword evidence="2" id="KW-0378">Hydrolase</keyword>
<dbReference type="SUPFAM" id="SSF53098">
    <property type="entry name" value="Ribonuclease H-like"/>
    <property type="match status" value="1"/>
</dbReference>
<dbReference type="InterPro" id="IPR036397">
    <property type="entry name" value="RNaseH_sf"/>
</dbReference>
<dbReference type="Proteomes" id="UP000030655">
    <property type="component" value="Unassembled WGS sequence"/>
</dbReference>
<dbReference type="PANTHER" id="PTHR12801">
    <property type="entry name" value="RNA EXONUCLEASE REXO1 / RECO3 FAMILY MEMBER-RELATED"/>
    <property type="match status" value="1"/>
</dbReference>
<evidence type="ECO:0000256" key="1">
    <source>
        <dbReference type="ARBA" id="ARBA00022722"/>
    </source>
</evidence>
<dbReference type="HOGENOM" id="CLU_054620_1_0_1"/>
<dbReference type="Gene3D" id="3.30.420.10">
    <property type="entry name" value="Ribonuclease H-like superfamily/Ribonuclease H"/>
    <property type="match status" value="1"/>
</dbReference>